<evidence type="ECO:0000313" key="6">
    <source>
        <dbReference type="EMBL" id="SFB07582.1"/>
    </source>
</evidence>
<keyword evidence="4" id="KW-0597">Phosphoprotein</keyword>
<dbReference type="PROSITE" id="PS50075">
    <property type="entry name" value="CARRIER"/>
    <property type="match status" value="1"/>
</dbReference>
<evidence type="ECO:0000313" key="7">
    <source>
        <dbReference type="Proteomes" id="UP000198619"/>
    </source>
</evidence>
<dbReference type="Gene3D" id="1.10.1200.10">
    <property type="entry name" value="ACP-like"/>
    <property type="match status" value="1"/>
</dbReference>
<dbReference type="FunFam" id="3.30.300.30:FF:000010">
    <property type="entry name" value="Enterobactin synthetase component F"/>
    <property type="match status" value="1"/>
</dbReference>
<dbReference type="InterPro" id="IPR020459">
    <property type="entry name" value="AMP-binding"/>
</dbReference>
<feature type="domain" description="Carrier" evidence="5">
    <location>
        <begin position="778"/>
        <end position="853"/>
    </location>
</feature>
<dbReference type="Gene3D" id="3.30.300.30">
    <property type="match status" value="1"/>
</dbReference>
<gene>
    <name evidence="6" type="ORF">SAMN04488528_10111</name>
</gene>
<dbReference type="PRINTS" id="PR00154">
    <property type="entry name" value="AMPBINDING"/>
</dbReference>
<evidence type="ECO:0000256" key="1">
    <source>
        <dbReference type="ARBA" id="ARBA00001957"/>
    </source>
</evidence>
<dbReference type="Gene3D" id="3.30.559.30">
    <property type="entry name" value="Nonribosomal peptide synthetase, condensation domain"/>
    <property type="match status" value="1"/>
</dbReference>
<dbReference type="GO" id="GO:0044550">
    <property type="term" value="P:secondary metabolite biosynthetic process"/>
    <property type="evidence" value="ECO:0007669"/>
    <property type="project" value="UniProtKB-ARBA"/>
</dbReference>
<dbReference type="Pfam" id="PF13193">
    <property type="entry name" value="AMP-binding_C"/>
    <property type="match status" value="1"/>
</dbReference>
<dbReference type="GO" id="GO:0008610">
    <property type="term" value="P:lipid biosynthetic process"/>
    <property type="evidence" value="ECO:0007669"/>
    <property type="project" value="UniProtKB-ARBA"/>
</dbReference>
<dbReference type="Gene3D" id="2.30.38.10">
    <property type="entry name" value="Luciferase, Domain 3"/>
    <property type="match status" value="1"/>
</dbReference>
<keyword evidence="3" id="KW-0596">Phosphopantetheine</keyword>
<dbReference type="InterPro" id="IPR036736">
    <property type="entry name" value="ACP-like_sf"/>
</dbReference>
<dbReference type="Gene3D" id="3.40.50.980">
    <property type="match status" value="2"/>
</dbReference>
<organism evidence="6 7">
    <name type="scientific">Clostridium frigidicarnis</name>
    <dbReference type="NCBI Taxonomy" id="84698"/>
    <lineage>
        <taxon>Bacteria</taxon>
        <taxon>Bacillati</taxon>
        <taxon>Bacillota</taxon>
        <taxon>Clostridia</taxon>
        <taxon>Eubacteriales</taxon>
        <taxon>Clostridiaceae</taxon>
        <taxon>Clostridium</taxon>
    </lineage>
</organism>
<dbReference type="PANTHER" id="PTHR45527:SF1">
    <property type="entry name" value="FATTY ACID SYNTHASE"/>
    <property type="match status" value="1"/>
</dbReference>
<dbReference type="Pfam" id="PF00668">
    <property type="entry name" value="Condensation"/>
    <property type="match status" value="2"/>
</dbReference>
<dbReference type="SUPFAM" id="SSF52777">
    <property type="entry name" value="CoA-dependent acyltransferases"/>
    <property type="match status" value="2"/>
</dbReference>
<dbReference type="InterPro" id="IPR001242">
    <property type="entry name" value="Condensation_dom"/>
</dbReference>
<protein>
    <submittedName>
        <fullName evidence="6">Amino acid adenylation domain-containing protein</fullName>
    </submittedName>
</protein>
<dbReference type="Pfam" id="PF00501">
    <property type="entry name" value="AMP-binding"/>
    <property type="match status" value="1"/>
</dbReference>
<dbReference type="InterPro" id="IPR045851">
    <property type="entry name" value="AMP-bd_C_sf"/>
</dbReference>
<dbReference type="Gene3D" id="3.30.559.10">
    <property type="entry name" value="Chloramphenicol acetyltransferase-like domain"/>
    <property type="match status" value="1"/>
</dbReference>
<dbReference type="GO" id="GO:0005829">
    <property type="term" value="C:cytosol"/>
    <property type="evidence" value="ECO:0007669"/>
    <property type="project" value="TreeGrafter"/>
</dbReference>
<dbReference type="FunFam" id="3.40.50.12780:FF:000012">
    <property type="entry name" value="Non-ribosomal peptide synthetase"/>
    <property type="match status" value="1"/>
</dbReference>
<dbReference type="InterPro" id="IPR023213">
    <property type="entry name" value="CAT-like_dom_sf"/>
</dbReference>
<dbReference type="AlphaFoldDB" id="A0A1I0Y311"/>
<dbReference type="InterPro" id="IPR009081">
    <property type="entry name" value="PP-bd_ACP"/>
</dbReference>
<name>A0A1I0Y311_9CLOT</name>
<dbReference type="InterPro" id="IPR010071">
    <property type="entry name" value="AA_adenyl_dom"/>
</dbReference>
<dbReference type="EMBL" id="FOKI01000011">
    <property type="protein sequence ID" value="SFB07582.1"/>
    <property type="molecule type" value="Genomic_DNA"/>
</dbReference>
<dbReference type="Pfam" id="PF00550">
    <property type="entry name" value="PP-binding"/>
    <property type="match status" value="1"/>
</dbReference>
<comment type="similarity">
    <text evidence="2">Belongs to the ATP-dependent AMP-binding enzyme family.</text>
</comment>
<feature type="non-terminal residue" evidence="6">
    <location>
        <position position="976"/>
    </location>
</feature>
<keyword evidence="7" id="KW-1185">Reference proteome</keyword>
<sequence>MDKVKFKIKWGFVYMERNINIDIVSNMMQREREFWKSKLNNEFIKTTMPFKNYESNEGYTNKVTVHGIKEDNFRKIQKICRNSQEKIFMFLYSTLVVLAYKYTNNKYIAIESPIFKQKEDKNVMNSVVPFFEEILGTYTFKEVLLKAKSTIEQSYENGSYPINKIYDLVDEVNYDKESPLTDIVFLMDNLQDKKLIENLNGRLSFIFSLEEYGIYLTLQYNKEFYINEATNKIFEHIENILESVLNNVEIQIDQIDILSKEEKELLLVGFNETKKEYFMEKTIQELFEEQVKKTPNKVALKFDGRKITYDKLNQKANALSKVLRKKGVKSDDIVGIFLQRSEDMIVAMLAILKSGAAYLPIDPNYPIDRINFILEDSRAPIVITGSKWKSHVTYDGMIVNIDEIEVDRDSNNPIVLNNSNDLAYVIYTSGSTGNPKGVMIEHKQVNNFIEGVANETNIIKHESILCITTISFDIFVLETLLPITKGLTVSITKDDISIDGDLIGEIIEKDDIKVIQSTPSRMKLFLQSSRFRKSLEKVKVLLIGGDTLPITLLNELKKYSLDIYNMYGPTETTVWSTIRKIENEDRINIGKPIQNTKVYILDKRLTLRPIGAIGEVYISGDGIGRGYLNNEKLTEQKFILNPFECNEKMYSTGDVGRWLPDGNIELLGRIDYQVKIRGFRIELGEIESNLQKLDGIKEAVVLAKGEITNQYLCAYYESEEKYSSYELKDFLEKDLPEYMMPSYFIYLQSMPLTPNGKIDRKQLLKIEEKIDSIDEYVAPTNKIEKKLVEIFEEVLQIKNIGINDNIFNTGAHSLTVAILVGKIYKEFNVEISMKEIFMLQTIKEIAQCIESKENRIFQGIETIEKREYYEASSSQKRMYIIQDFDKENVAYNMPCIFEVQGSIDKSKIEDTFKKLVLRHEALRTYFEIVDGEIVQKVVSDYEFSLNSRRETKPIEIVIENFIKPFDLRKLPLFRIE</sequence>
<dbReference type="PANTHER" id="PTHR45527">
    <property type="entry name" value="NONRIBOSOMAL PEPTIDE SYNTHETASE"/>
    <property type="match status" value="1"/>
</dbReference>
<dbReference type="FunFam" id="2.30.38.10:FF:000001">
    <property type="entry name" value="Non-ribosomal peptide synthetase PvdI"/>
    <property type="match status" value="1"/>
</dbReference>
<dbReference type="Proteomes" id="UP000198619">
    <property type="component" value="Unassembled WGS sequence"/>
</dbReference>
<proteinExistence type="inferred from homology"/>
<dbReference type="GO" id="GO:0003824">
    <property type="term" value="F:catalytic activity"/>
    <property type="evidence" value="ECO:0007669"/>
    <property type="project" value="InterPro"/>
</dbReference>
<dbReference type="STRING" id="84698.SAMN04488528_10111"/>
<dbReference type="SUPFAM" id="SSF47336">
    <property type="entry name" value="ACP-like"/>
    <property type="match status" value="1"/>
</dbReference>
<comment type="cofactor">
    <cofactor evidence="1">
        <name>pantetheine 4'-phosphate</name>
        <dbReference type="ChEBI" id="CHEBI:47942"/>
    </cofactor>
</comment>
<reference evidence="6 7" key="1">
    <citation type="submission" date="2016-10" db="EMBL/GenBank/DDBJ databases">
        <authorList>
            <person name="de Groot N.N."/>
        </authorList>
    </citation>
    <scope>NUCLEOTIDE SEQUENCE [LARGE SCALE GENOMIC DNA]</scope>
    <source>
        <strain evidence="6 7">DSM 12271</strain>
    </source>
</reference>
<dbReference type="SUPFAM" id="SSF56801">
    <property type="entry name" value="Acetyl-CoA synthetase-like"/>
    <property type="match status" value="1"/>
</dbReference>
<dbReference type="GO" id="GO:0031177">
    <property type="term" value="F:phosphopantetheine binding"/>
    <property type="evidence" value="ECO:0007669"/>
    <property type="project" value="TreeGrafter"/>
</dbReference>
<evidence type="ECO:0000256" key="4">
    <source>
        <dbReference type="ARBA" id="ARBA00022553"/>
    </source>
</evidence>
<dbReference type="GO" id="GO:0043041">
    <property type="term" value="P:amino acid activation for nonribosomal peptide biosynthetic process"/>
    <property type="evidence" value="ECO:0007669"/>
    <property type="project" value="TreeGrafter"/>
</dbReference>
<dbReference type="InterPro" id="IPR000873">
    <property type="entry name" value="AMP-dep_synth/lig_dom"/>
</dbReference>
<dbReference type="InterPro" id="IPR025110">
    <property type="entry name" value="AMP-bd_C"/>
</dbReference>
<dbReference type="FunFam" id="3.40.50.980:FF:000001">
    <property type="entry name" value="Non-ribosomal peptide synthetase"/>
    <property type="match status" value="1"/>
</dbReference>
<evidence type="ECO:0000256" key="2">
    <source>
        <dbReference type="ARBA" id="ARBA00006432"/>
    </source>
</evidence>
<dbReference type="InterPro" id="IPR020845">
    <property type="entry name" value="AMP-binding_CS"/>
</dbReference>
<accession>A0A1I0Y311</accession>
<evidence type="ECO:0000259" key="5">
    <source>
        <dbReference type="PROSITE" id="PS50075"/>
    </source>
</evidence>
<dbReference type="PROSITE" id="PS00455">
    <property type="entry name" value="AMP_BINDING"/>
    <property type="match status" value="1"/>
</dbReference>
<evidence type="ECO:0000256" key="3">
    <source>
        <dbReference type="ARBA" id="ARBA00022450"/>
    </source>
</evidence>
<dbReference type="NCBIfam" id="TIGR01733">
    <property type="entry name" value="AA-adenyl-dom"/>
    <property type="match status" value="1"/>
</dbReference>